<organism evidence="1 2">
    <name type="scientific">Stakelama flava</name>
    <dbReference type="NCBI Taxonomy" id="2860338"/>
    <lineage>
        <taxon>Bacteria</taxon>
        <taxon>Pseudomonadati</taxon>
        <taxon>Pseudomonadota</taxon>
        <taxon>Alphaproteobacteria</taxon>
        <taxon>Sphingomonadales</taxon>
        <taxon>Sphingomonadaceae</taxon>
        <taxon>Stakelama</taxon>
    </lineage>
</organism>
<accession>A0ABS6XIM3</accession>
<evidence type="ECO:0000313" key="1">
    <source>
        <dbReference type="EMBL" id="MBW4330041.1"/>
    </source>
</evidence>
<keyword evidence="2" id="KW-1185">Reference proteome</keyword>
<dbReference type="EMBL" id="JAHWZX010000003">
    <property type="protein sequence ID" value="MBW4330041.1"/>
    <property type="molecule type" value="Genomic_DNA"/>
</dbReference>
<reference evidence="1 2" key="1">
    <citation type="submission" date="2021-07" db="EMBL/GenBank/DDBJ databases">
        <title>Stakelama flava sp. nov., a novel endophytic bacterium isolated from branch of Kandelia candel.</title>
        <authorList>
            <person name="Tuo L."/>
        </authorList>
    </citation>
    <scope>NUCLEOTIDE SEQUENCE [LARGE SCALE GENOMIC DNA]</scope>
    <source>
        <strain evidence="1 2">CBK3Z-3</strain>
    </source>
</reference>
<protein>
    <submittedName>
        <fullName evidence="1">Uncharacterized protein</fullName>
    </submittedName>
</protein>
<comment type="caution">
    <text evidence="1">The sequence shown here is derived from an EMBL/GenBank/DDBJ whole genome shotgun (WGS) entry which is preliminary data.</text>
</comment>
<dbReference type="RefSeq" id="WP_219237159.1">
    <property type="nucleotide sequence ID" value="NZ_JAHWZX010000003.1"/>
</dbReference>
<gene>
    <name evidence="1" type="ORF">KY084_04030</name>
</gene>
<evidence type="ECO:0000313" key="2">
    <source>
        <dbReference type="Proteomes" id="UP001197214"/>
    </source>
</evidence>
<proteinExistence type="predicted"/>
<sequence length="65" mass="7262">MTAQERLAAAPPVRAHVLELLDEISSPMNARELDSAFQGEGFTRSQARRMTLALKHLYVVALVRK</sequence>
<dbReference type="Proteomes" id="UP001197214">
    <property type="component" value="Unassembled WGS sequence"/>
</dbReference>
<name>A0ABS6XIM3_9SPHN</name>